<gene>
    <name evidence="3" type="ORF">ALQ64_04974</name>
</gene>
<evidence type="ECO:0000259" key="2">
    <source>
        <dbReference type="Pfam" id="PF13193"/>
    </source>
</evidence>
<accession>A0A3M3K5T6</accession>
<dbReference type="Pfam" id="PF13193">
    <property type="entry name" value="AMP-binding_C"/>
    <property type="match status" value="1"/>
</dbReference>
<evidence type="ECO:0000313" key="4">
    <source>
        <dbReference type="Proteomes" id="UP000281372"/>
    </source>
</evidence>
<dbReference type="InterPro" id="IPR000873">
    <property type="entry name" value="AMP-dep_synth/lig_dom"/>
</dbReference>
<sequence>MFPSARRCKKRLSSMSLISEFRSVVAQQPDTTAVVEDQRAFSFTELAQLADKVSAGLLQAGLQPGDRVAIHLGNRLELVALYYACLEIGAVTVPINRRLVAGEIEHLLHHSGARYYIGEQETYSRYAAVIAGSATLERAWIVAGEEALKGERYLPWSDLLVSSPSKRPPSHADSLAAIFYTSGTTGITKGIVHSQATLAQAVALMKAMMPPRTAQGALDTGAVHSMMDAIVPWSILMILAAHRLGRAVVLLPVLTAETTLALLQRLPLSFLKGAPSHFNNLLAAGEASAAPPLPSLTSTYSVSGGDLCPPKLGRRWHDLWGGTLRGSYGTTESGPIFCQPDVAGTEQSSIGWPLPGVALQQTETGELLIRSPANTPGLWNGQDADRLPATRWIATGDLVQRQDDGGYLIIGREKDMLKCDAYSISPVEVEQELLKLLDIAEAVVFGVPDATIGERPVALLRTTSGRELPTQQLKQHLKALIAEYKHPRQYLFVERIPLSSAGKVSRKQLASDYREILGAAPST</sequence>
<dbReference type="PANTHER" id="PTHR43767:SF1">
    <property type="entry name" value="NONRIBOSOMAL PEPTIDE SYNTHASE PES1 (EUROFUNG)-RELATED"/>
    <property type="match status" value="1"/>
</dbReference>
<evidence type="ECO:0000259" key="1">
    <source>
        <dbReference type="Pfam" id="PF00501"/>
    </source>
</evidence>
<feature type="domain" description="AMP-dependent synthetase/ligase" evidence="1">
    <location>
        <begin position="22"/>
        <end position="379"/>
    </location>
</feature>
<dbReference type="Gene3D" id="3.40.50.12780">
    <property type="entry name" value="N-terminal domain of ligase-like"/>
    <property type="match status" value="1"/>
</dbReference>
<protein>
    <submittedName>
        <fullName evidence="3">Coronafacic acid synthetase, ligase component</fullName>
    </submittedName>
</protein>
<evidence type="ECO:0000313" key="3">
    <source>
        <dbReference type="EMBL" id="RMN17651.1"/>
    </source>
</evidence>
<dbReference type="Pfam" id="PF00501">
    <property type="entry name" value="AMP-binding"/>
    <property type="match status" value="1"/>
</dbReference>
<dbReference type="GO" id="GO:0016878">
    <property type="term" value="F:acid-thiol ligase activity"/>
    <property type="evidence" value="ECO:0007669"/>
    <property type="project" value="UniProtKB-ARBA"/>
</dbReference>
<organism evidence="3 4">
    <name type="scientific">Pseudomonas cannabina</name>
    <dbReference type="NCBI Taxonomy" id="86840"/>
    <lineage>
        <taxon>Bacteria</taxon>
        <taxon>Pseudomonadati</taxon>
        <taxon>Pseudomonadota</taxon>
        <taxon>Gammaproteobacteria</taxon>
        <taxon>Pseudomonadales</taxon>
        <taxon>Pseudomonadaceae</taxon>
        <taxon>Pseudomonas</taxon>
    </lineage>
</organism>
<proteinExistence type="predicted"/>
<dbReference type="EMBL" id="RBOW01000995">
    <property type="protein sequence ID" value="RMN17651.1"/>
    <property type="molecule type" value="Genomic_DNA"/>
</dbReference>
<dbReference type="InterPro" id="IPR042099">
    <property type="entry name" value="ANL_N_sf"/>
</dbReference>
<dbReference type="Gene3D" id="3.30.300.30">
    <property type="match status" value="1"/>
</dbReference>
<name>A0A3M3K5T6_PSECA</name>
<keyword evidence="3" id="KW-0436">Ligase</keyword>
<comment type="caution">
    <text evidence="3">The sequence shown here is derived from an EMBL/GenBank/DDBJ whole genome shotgun (WGS) entry which is preliminary data.</text>
</comment>
<dbReference type="InterPro" id="IPR045851">
    <property type="entry name" value="AMP-bd_C_sf"/>
</dbReference>
<dbReference type="SUPFAM" id="SSF56801">
    <property type="entry name" value="Acetyl-CoA synthetase-like"/>
    <property type="match status" value="1"/>
</dbReference>
<feature type="domain" description="AMP-binding enzyme C-terminal" evidence="2">
    <location>
        <begin position="428"/>
        <end position="503"/>
    </location>
</feature>
<dbReference type="InterPro" id="IPR050237">
    <property type="entry name" value="ATP-dep_AMP-bd_enzyme"/>
</dbReference>
<dbReference type="Proteomes" id="UP000281372">
    <property type="component" value="Unassembled WGS sequence"/>
</dbReference>
<dbReference type="InterPro" id="IPR025110">
    <property type="entry name" value="AMP-bd_C"/>
</dbReference>
<reference evidence="3 4" key="1">
    <citation type="submission" date="2018-08" db="EMBL/GenBank/DDBJ databases">
        <title>Recombination of ecologically and evolutionarily significant loci maintains genetic cohesion in the Pseudomonas syringae species complex.</title>
        <authorList>
            <person name="Dillon M."/>
            <person name="Thakur S."/>
            <person name="Almeida R.N.D."/>
            <person name="Weir B.S."/>
            <person name="Guttman D.S."/>
        </authorList>
    </citation>
    <scope>NUCLEOTIDE SEQUENCE [LARGE SCALE GENOMIC DNA]</scope>
    <source>
        <strain evidence="3 4">ICMP 2821</strain>
    </source>
</reference>
<dbReference type="PANTHER" id="PTHR43767">
    <property type="entry name" value="LONG-CHAIN-FATTY-ACID--COA LIGASE"/>
    <property type="match status" value="1"/>
</dbReference>
<dbReference type="AlphaFoldDB" id="A0A3M3K5T6"/>